<name>A0A1W0WR30_HYPEX</name>
<dbReference type="EMBL" id="MTYJ01000058">
    <property type="protein sequence ID" value="OQV17661.1"/>
    <property type="molecule type" value="Genomic_DNA"/>
</dbReference>
<dbReference type="SUPFAM" id="SSF54518">
    <property type="entry name" value="Tubby C-terminal domain-like"/>
    <property type="match status" value="1"/>
</dbReference>
<evidence type="ECO:0000259" key="1">
    <source>
        <dbReference type="Pfam" id="PF01167"/>
    </source>
</evidence>
<proteinExistence type="predicted"/>
<organism evidence="2 3">
    <name type="scientific">Hypsibius exemplaris</name>
    <name type="common">Freshwater tardigrade</name>
    <dbReference type="NCBI Taxonomy" id="2072580"/>
    <lineage>
        <taxon>Eukaryota</taxon>
        <taxon>Metazoa</taxon>
        <taxon>Ecdysozoa</taxon>
        <taxon>Tardigrada</taxon>
        <taxon>Eutardigrada</taxon>
        <taxon>Parachela</taxon>
        <taxon>Hypsibioidea</taxon>
        <taxon>Hypsibiidae</taxon>
        <taxon>Hypsibius</taxon>
    </lineage>
</organism>
<dbReference type="Proteomes" id="UP000192578">
    <property type="component" value="Unassembled WGS sequence"/>
</dbReference>
<accession>A0A1W0WR30</accession>
<dbReference type="Gene3D" id="3.20.90.10">
    <property type="entry name" value="Tubby Protein, Chain A"/>
    <property type="match status" value="1"/>
</dbReference>
<dbReference type="InterPro" id="IPR000007">
    <property type="entry name" value="Tubby_C"/>
</dbReference>
<gene>
    <name evidence="2" type="ORF">BV898_08284</name>
</gene>
<feature type="domain" description="Tubby C-terminal" evidence="1">
    <location>
        <begin position="67"/>
        <end position="328"/>
    </location>
</feature>
<protein>
    <recommendedName>
        <fullName evidence="1">Tubby C-terminal domain-containing protein</fullName>
    </recommendedName>
</protein>
<sequence length="361" mass="39918">MTAPLSTAAAVEALAPPPAHIVLPVPILLPQASVTSQIFLHLPLLTYQCRVREEIANRLKILHTVVPERLRTRLWLKRVSEAVDTVYHFSMEREEPIQPMFILAARKRLHCGLSYFDFWIEPLVYNLLQRHESFLGYSVSNPFGTGVSIYTGTPKLSDRDALRREVAAIMYKPELVAGKVRSWPSVMILVPGPLPTQAGNLTDYQPSKAREHLLSRWNHRREPASSLADILGLENSSPLCEPETGKLALNVVGQTLPSECVTNLEIFLKAAVWTPPPIVAPKFAPTPVEEDKTPVLVVTRENPATVIIDFTYPVTAFLAASITINLLDGKAASDFINCDSGRTFQHHLPDCAIGNLVSSAL</sequence>
<dbReference type="InterPro" id="IPR025659">
    <property type="entry name" value="Tubby-like_C"/>
</dbReference>
<keyword evidence="3" id="KW-1185">Reference proteome</keyword>
<comment type="caution">
    <text evidence="2">The sequence shown here is derived from an EMBL/GenBank/DDBJ whole genome shotgun (WGS) entry which is preliminary data.</text>
</comment>
<dbReference type="AlphaFoldDB" id="A0A1W0WR30"/>
<dbReference type="OrthoDB" id="10589405at2759"/>
<evidence type="ECO:0000313" key="3">
    <source>
        <dbReference type="Proteomes" id="UP000192578"/>
    </source>
</evidence>
<evidence type="ECO:0000313" key="2">
    <source>
        <dbReference type="EMBL" id="OQV17661.1"/>
    </source>
</evidence>
<reference evidence="3" key="1">
    <citation type="submission" date="2017-01" db="EMBL/GenBank/DDBJ databases">
        <title>Comparative genomics of anhydrobiosis in the tardigrade Hypsibius dujardini.</title>
        <authorList>
            <person name="Yoshida Y."/>
            <person name="Koutsovoulos G."/>
            <person name="Laetsch D."/>
            <person name="Stevens L."/>
            <person name="Kumar S."/>
            <person name="Horikawa D."/>
            <person name="Ishino K."/>
            <person name="Komine S."/>
            <person name="Tomita M."/>
            <person name="Blaxter M."/>
            <person name="Arakawa K."/>
        </authorList>
    </citation>
    <scope>NUCLEOTIDE SEQUENCE [LARGE SCALE GENOMIC DNA]</scope>
    <source>
        <strain evidence="3">Z151</strain>
    </source>
</reference>
<dbReference type="Pfam" id="PF01167">
    <property type="entry name" value="Tub"/>
    <property type="match status" value="1"/>
</dbReference>